<dbReference type="InterPro" id="IPR027244">
    <property type="entry name" value="IML1"/>
</dbReference>
<dbReference type="GO" id="GO:1990130">
    <property type="term" value="C:GATOR1 complex"/>
    <property type="evidence" value="ECO:0007669"/>
    <property type="project" value="TreeGrafter"/>
</dbReference>
<dbReference type="Ensembl" id="ENSLACT00000019766.1">
    <property type="protein sequence ID" value="ENSLACP00000019628.1"/>
    <property type="gene ID" value="ENSLACG00000017261.1"/>
</dbReference>
<dbReference type="PANTHER" id="PTHR13179:SF8">
    <property type="entry name" value="GATOR COMPLEX PROTEIN DEPDC5"/>
    <property type="match status" value="1"/>
</dbReference>
<dbReference type="EMBL" id="AFYH01006407">
    <property type="status" value="NOT_ANNOTATED_CDS"/>
    <property type="molecule type" value="Genomic_DNA"/>
</dbReference>
<dbReference type="GO" id="GO:0005765">
    <property type="term" value="C:lysosomal membrane"/>
    <property type="evidence" value="ECO:0007669"/>
    <property type="project" value="TreeGrafter"/>
</dbReference>
<dbReference type="PANTHER" id="PTHR13179">
    <property type="entry name" value="DEP DOMAIN CONTAINING PROTEIN 5"/>
    <property type="match status" value="1"/>
</dbReference>
<dbReference type="GO" id="GO:0034198">
    <property type="term" value="P:cellular response to amino acid starvation"/>
    <property type="evidence" value="ECO:0007669"/>
    <property type="project" value="TreeGrafter"/>
</dbReference>
<evidence type="ECO:0000256" key="1">
    <source>
        <dbReference type="SAM" id="MobiDB-lite"/>
    </source>
</evidence>
<feature type="domain" description="Vacuolar membrane-associated protein Iml1 N-terminal" evidence="2">
    <location>
        <begin position="100"/>
        <end position="379"/>
    </location>
</feature>
<protein>
    <submittedName>
        <fullName evidence="4">DEP domain containing 5, GATOR1 subcomplex subunit</fullName>
    </submittedName>
</protein>
<dbReference type="HOGENOM" id="CLU_004411_0_0_1"/>
<evidence type="ECO:0000313" key="4">
    <source>
        <dbReference type="Ensembl" id="ENSLACP00000019628.1"/>
    </source>
</evidence>
<dbReference type="EMBL" id="AFYH01006404">
    <property type="status" value="NOT_ANNOTATED_CDS"/>
    <property type="molecule type" value="Genomic_DNA"/>
</dbReference>
<feature type="region of interest" description="Disordered" evidence="1">
    <location>
        <begin position="425"/>
        <end position="452"/>
    </location>
</feature>
<feature type="region of interest" description="Disordered" evidence="1">
    <location>
        <begin position="821"/>
        <end position="843"/>
    </location>
</feature>
<evidence type="ECO:0000259" key="2">
    <source>
        <dbReference type="Pfam" id="PF12257"/>
    </source>
</evidence>
<dbReference type="GO" id="GO:0005096">
    <property type="term" value="F:GTPase activator activity"/>
    <property type="evidence" value="ECO:0007669"/>
    <property type="project" value="InterPro"/>
</dbReference>
<feature type="domain" description="DEPDC5 C-terminal" evidence="3">
    <location>
        <begin position="1280"/>
        <end position="1585"/>
    </location>
</feature>
<dbReference type="OMA" id="RTWHFKR"/>
<dbReference type="EMBL" id="AFYH01006401">
    <property type="status" value="NOT_ANNOTATED_CDS"/>
    <property type="molecule type" value="Genomic_DNA"/>
</dbReference>
<feature type="region of interest" description="Disordered" evidence="1">
    <location>
        <begin position="667"/>
        <end position="714"/>
    </location>
</feature>
<dbReference type="EMBL" id="AFYH01006408">
    <property type="status" value="NOT_ANNOTATED_CDS"/>
    <property type="molecule type" value="Genomic_DNA"/>
</dbReference>
<feature type="compositionally biased region" description="Basic residues" evidence="1">
    <location>
        <begin position="425"/>
        <end position="438"/>
    </location>
</feature>
<dbReference type="Pfam" id="PF12257">
    <property type="entry name" value="IML1"/>
    <property type="match status" value="1"/>
</dbReference>
<dbReference type="EMBL" id="AFYH01006406">
    <property type="status" value="NOT_ANNOTATED_CDS"/>
    <property type="molecule type" value="Genomic_DNA"/>
</dbReference>
<dbReference type="GO" id="GO:1904262">
    <property type="term" value="P:negative regulation of TORC1 signaling"/>
    <property type="evidence" value="ECO:0007669"/>
    <property type="project" value="TreeGrafter"/>
</dbReference>
<dbReference type="STRING" id="7897.ENSLACP00000019628"/>
<reference evidence="5" key="1">
    <citation type="submission" date="2011-08" db="EMBL/GenBank/DDBJ databases">
        <title>The draft genome of Latimeria chalumnae.</title>
        <authorList>
            <person name="Di Palma F."/>
            <person name="Alfoldi J."/>
            <person name="Johnson J."/>
            <person name="Berlin A."/>
            <person name="Gnerre S."/>
            <person name="Jaffe D."/>
            <person name="MacCallum I."/>
            <person name="Young S."/>
            <person name="Walker B.J."/>
            <person name="Lander E."/>
            <person name="Lindblad-Toh K."/>
        </authorList>
    </citation>
    <scope>NUCLEOTIDE SEQUENCE [LARGE SCALE GENOMIC DNA]</scope>
    <source>
        <strain evidence="5">Wild caught</strain>
    </source>
</reference>
<dbReference type="EMBL" id="AFYH01006410">
    <property type="status" value="NOT_ANNOTATED_CDS"/>
    <property type="molecule type" value="Genomic_DNA"/>
</dbReference>
<dbReference type="EMBL" id="AFYH01006405">
    <property type="status" value="NOT_ANNOTATED_CDS"/>
    <property type="molecule type" value="Genomic_DNA"/>
</dbReference>
<dbReference type="InParanoid" id="H3BCK7"/>
<organism evidence="4 5">
    <name type="scientific">Latimeria chalumnae</name>
    <name type="common">Coelacanth</name>
    <dbReference type="NCBI Taxonomy" id="7897"/>
    <lineage>
        <taxon>Eukaryota</taxon>
        <taxon>Metazoa</taxon>
        <taxon>Chordata</taxon>
        <taxon>Craniata</taxon>
        <taxon>Vertebrata</taxon>
        <taxon>Euteleostomi</taxon>
        <taxon>Coelacanthiformes</taxon>
        <taxon>Coelacanthidae</taxon>
        <taxon>Latimeria</taxon>
    </lineage>
</organism>
<dbReference type="FunCoup" id="H3BCK7">
    <property type="interactions" value="2433"/>
</dbReference>
<sequence>MRTNKVYKLVIHKKGFGGSGKSCTASIQFTNCVRLRCIKHFSLFNSTFSFVKIHFNSIGKSRQKFLDSIDQTVAQAFKLRAYQDVFINVTDPKDVTLDLVELTFKDQYIGRGDMWRLKKSLVKTAFFLIYFFFFSRAQASELWVKGEKVTCGYISEDTRVVFRSTSAMVYIFFQMSCEMWDFDSYGDLYFEKAVHGFLADLFAKWKEKNCSHEVTVVLFSRTFYDAKAIDEFPEVGRSSIQQDHEGRFYEDFYKVVVQNERREEWTSLLVTIKKLFIQYPVLVRLQEADDFPKGHNSTAAQGNYLEAINLSFNVFDKHYINRNFDRTGQMSVVITPGVGVFEVDRLLMILTKQRMIDNGIGVDLVCMGEQPLHAVPLFKLHNKSNPADSRLGDDYNIPHWINHSFYTSSSQLFCSSFTPRIKLAGRKGASSHRLRRRGTTLGAPKDSENSLPIQVDYDGYDAQVFRLPGPSRAQRPNNFRRPIREIQTRKSSSSCDVSGSPTQSRTLPLDEVKSQASDDSSLGKISNILLIPRPHLHQYEVSSSLGYTSGREILERMMDMQQRDSSAPGRFHVGSAESMLHIRPGGYTPQRALINPFAPSRMPMKLTSNRRRWMHTFPIATGPSGEAIQIHHQTRQNMAELQGSGQSDVTHSSAELLELAYHEAMGRRTTTRQPGETGLFLGSGGGVDEFATSPASSNSAERGKNTRMASSYEDSISSSPDPILMLSAPPVVPGFCCTVGVDWKSLTTPACLPLTTDYFPDRQSLQNDYMEGCYDLLPEADLDRRDEDGGQMTALQVFEEFICQRLMQGYQIIVQQKSKKSSSAVPPPLSSSPLYSRGLVSRNKPDEEEGQYWLSMGRTFHKVALKDKIITVTRYLPKYPYESAQIQYTYSLCPSHSDSEFSSCWVEFSHERLEDYKWNYLDQYICSAGSEDFSLIESLKFWRTRFLLLPACITATKRVMEGETRCDIYCDKPRSDEDEWQLLDGFIRFVEGLNRIRRRHRSDRMIRKGAAIKGLQVTGPMPIHPPEPVGPPVGKKGTSALSALLEMEANQKAMTVGGSSSESHTKFSAVMKETSWNEILAKDGAFFLEFIRSPRTASTFHPQISLEQPITAAAASENTAVSVISNLSGERGSTGSQLPGIGYSQGSTEHVSVASGSMDSGSQQPSGISNSLTSSSTLAEILEAMRHSTVFAFGSKLEGNTTGISLKSWCKQQNKVFHWTFHSDIFFLFLWCFWQKMLDEQLIVHASGEAMRTFVYGFYFYGIVTERDPDRVGIQQSTIWYTAAMDDCAAFQRKWFEVAFAAEERLHTGLPAFLLPWLPSRPASYASRHSSFSRSFGGRSQAAALLAATVPEQKTVTLDVDVNNRSDRVEWCSCYYHGNFTLNATFEIKLHWMSVTAAVLFEMVQGWHRKATSCGFLLVPVLEGPFALPSYLYGDPLRTQLFIPLNINCLLKEGSDQLFDGFEPETHWDRIQLFQEAILYRFGFIQDKYSANFPSENKPQYLHVTGTVFLQLPYTKRKFSTGQQRRRRNSMNSRDQNLFGDDRIGYNWAYNTMLTKTWRSSATGDEKFADRLLKDFTDFCANKENRLVHFWESCLEKMHASAP</sequence>
<keyword evidence="5" id="KW-1185">Reference proteome</keyword>
<dbReference type="Bgee" id="ENSLACG00000017261">
    <property type="expression patterns" value="Expressed in muscle tissue and 2 other cell types or tissues"/>
</dbReference>
<accession>H3BCK7</accession>
<dbReference type="InterPro" id="IPR045838">
    <property type="entry name" value="DEPDC5_CTD"/>
</dbReference>
<dbReference type="GeneTree" id="ENSGT00390000016559"/>
<feature type="region of interest" description="Disordered" evidence="1">
    <location>
        <begin position="467"/>
        <end position="518"/>
    </location>
</feature>
<reference evidence="4" key="2">
    <citation type="submission" date="2025-08" db="UniProtKB">
        <authorList>
            <consortium name="Ensembl"/>
        </authorList>
    </citation>
    <scope>IDENTIFICATION</scope>
</reference>
<dbReference type="EMBL" id="AFYH01006409">
    <property type="status" value="NOT_ANNOTATED_CDS"/>
    <property type="molecule type" value="Genomic_DNA"/>
</dbReference>
<dbReference type="InterPro" id="IPR048255">
    <property type="entry name" value="IML1_N"/>
</dbReference>
<dbReference type="eggNOG" id="KOG3572">
    <property type="taxonomic scope" value="Eukaryota"/>
</dbReference>
<dbReference type="Proteomes" id="UP000008672">
    <property type="component" value="Unassembled WGS sequence"/>
</dbReference>
<dbReference type="EMBL" id="AFYH01006402">
    <property type="status" value="NOT_ANNOTATED_CDS"/>
    <property type="molecule type" value="Genomic_DNA"/>
</dbReference>
<proteinExistence type="predicted"/>
<feature type="compositionally biased region" description="Polar residues" evidence="1">
    <location>
        <begin position="489"/>
        <end position="506"/>
    </location>
</feature>
<name>H3BCK7_LATCH</name>
<dbReference type="EMBL" id="AFYH01006403">
    <property type="status" value="NOT_ANNOTATED_CDS"/>
    <property type="molecule type" value="Genomic_DNA"/>
</dbReference>
<reference evidence="4" key="3">
    <citation type="submission" date="2025-09" db="UniProtKB">
        <authorList>
            <consortium name="Ensembl"/>
        </authorList>
    </citation>
    <scope>IDENTIFICATION</scope>
</reference>
<gene>
    <name evidence="4" type="primary">DEPDC5</name>
</gene>
<evidence type="ECO:0000259" key="3">
    <source>
        <dbReference type="Pfam" id="PF19418"/>
    </source>
</evidence>
<dbReference type="GO" id="GO:0010508">
    <property type="term" value="P:positive regulation of autophagy"/>
    <property type="evidence" value="ECO:0007669"/>
    <property type="project" value="TreeGrafter"/>
</dbReference>
<dbReference type="Pfam" id="PF19418">
    <property type="entry name" value="DEPDC5_CTD"/>
    <property type="match status" value="1"/>
</dbReference>
<evidence type="ECO:0000313" key="5">
    <source>
        <dbReference type="Proteomes" id="UP000008672"/>
    </source>
</evidence>